<protein>
    <submittedName>
        <fullName evidence="2">Uncharacterized protein</fullName>
    </submittedName>
</protein>
<evidence type="ECO:0000313" key="3">
    <source>
        <dbReference type="Proteomes" id="UP001148838"/>
    </source>
</evidence>
<proteinExistence type="predicted"/>
<dbReference type="Proteomes" id="UP001148838">
    <property type="component" value="Unassembled WGS sequence"/>
</dbReference>
<feature type="region of interest" description="Disordered" evidence="1">
    <location>
        <begin position="147"/>
        <end position="177"/>
    </location>
</feature>
<comment type="caution">
    <text evidence="2">The sequence shown here is derived from an EMBL/GenBank/DDBJ whole genome shotgun (WGS) entry which is preliminary data.</text>
</comment>
<evidence type="ECO:0000256" key="1">
    <source>
        <dbReference type="SAM" id="MobiDB-lite"/>
    </source>
</evidence>
<evidence type="ECO:0000313" key="2">
    <source>
        <dbReference type="EMBL" id="KAJ4428273.1"/>
    </source>
</evidence>
<sequence>MSMNTARSDLSTEGYTVQTSLLSDINDGIAEPCRDTIHGAGRTPLVMFYGLTTWTLDNFSVSFAKDIVIIVLLIDGQLCDWSSLGGNTEKWKREIFSDYTNFGHSQAYKGRPESYTRVMFILFYAKVNEIRPRKNINPFASAHISQFSVPTRQSQINNRSNRPRPRPPPLSPPESCKTVRVDAADGPGFRLVHSSKQTTRSLHRHSVFIDFDDIINAFSVKKVRRKSLEFTRLIDWTLQLVHIHCCLQTCILGPTISVNTLHCLHCFSVVSCPHPSDNALNGILMYQLVLSATGWMDGTAPLPHRRNNTDELSTGRHSEHAYRIGGAAVARLCGVRRNN</sequence>
<organism evidence="2 3">
    <name type="scientific">Periplaneta americana</name>
    <name type="common">American cockroach</name>
    <name type="synonym">Blatta americana</name>
    <dbReference type="NCBI Taxonomy" id="6978"/>
    <lineage>
        <taxon>Eukaryota</taxon>
        <taxon>Metazoa</taxon>
        <taxon>Ecdysozoa</taxon>
        <taxon>Arthropoda</taxon>
        <taxon>Hexapoda</taxon>
        <taxon>Insecta</taxon>
        <taxon>Pterygota</taxon>
        <taxon>Neoptera</taxon>
        <taxon>Polyneoptera</taxon>
        <taxon>Dictyoptera</taxon>
        <taxon>Blattodea</taxon>
        <taxon>Blattoidea</taxon>
        <taxon>Blattidae</taxon>
        <taxon>Blattinae</taxon>
        <taxon>Periplaneta</taxon>
    </lineage>
</organism>
<accession>A0ABQ8S2Q0</accession>
<gene>
    <name evidence="2" type="ORF">ANN_24290</name>
</gene>
<dbReference type="EMBL" id="JAJSOF020000037">
    <property type="protein sequence ID" value="KAJ4428273.1"/>
    <property type="molecule type" value="Genomic_DNA"/>
</dbReference>
<keyword evidence="3" id="KW-1185">Reference proteome</keyword>
<reference evidence="2 3" key="1">
    <citation type="journal article" date="2022" name="Allergy">
        <title>Genome assembly and annotation of Periplaneta americana reveal a comprehensive cockroach allergen profile.</title>
        <authorList>
            <person name="Wang L."/>
            <person name="Xiong Q."/>
            <person name="Saelim N."/>
            <person name="Wang L."/>
            <person name="Nong W."/>
            <person name="Wan A.T."/>
            <person name="Shi M."/>
            <person name="Liu X."/>
            <person name="Cao Q."/>
            <person name="Hui J.H.L."/>
            <person name="Sookrung N."/>
            <person name="Leung T.F."/>
            <person name="Tungtrongchitr A."/>
            <person name="Tsui S.K.W."/>
        </authorList>
    </citation>
    <scope>NUCLEOTIDE SEQUENCE [LARGE SCALE GENOMIC DNA]</scope>
    <source>
        <strain evidence="2">PWHHKU_190912</strain>
    </source>
</reference>
<feature type="compositionally biased region" description="Polar residues" evidence="1">
    <location>
        <begin position="147"/>
        <end position="156"/>
    </location>
</feature>
<name>A0ABQ8S2Q0_PERAM</name>